<evidence type="ECO:0000313" key="3">
    <source>
        <dbReference type="EnsemblPlants" id="Bo1g141190.1"/>
    </source>
</evidence>
<evidence type="ECO:0000259" key="2">
    <source>
        <dbReference type="Pfam" id="PF02893"/>
    </source>
</evidence>
<evidence type="ECO:0000313" key="4">
    <source>
        <dbReference type="Proteomes" id="UP000032141"/>
    </source>
</evidence>
<accession>A0A0D3AEI4</accession>
<sequence>MQREGLVPESPILLRPVLITTPTAPSPSAAQTRHSAQAPVCLFLSARIVGFYASLFGNKTKFFFLWEDIEDIQVLPPTLASMGSPTVVMTLRPNRGTDARIGAKTHDEEGRLKFHFHSFVSFNVAQKTIMALWKAKSLTPEQKVQAVEEESEQKLQSEESGSFLGIDDV</sequence>
<protein>
    <recommendedName>
        <fullName evidence="2">GRAM domain-containing protein</fullName>
    </recommendedName>
</protein>
<dbReference type="eggNOG" id="KOG1032">
    <property type="taxonomic scope" value="Eukaryota"/>
</dbReference>
<proteinExistence type="predicted"/>
<dbReference type="InterPro" id="IPR044511">
    <property type="entry name" value="At1g03370/At5g50170-like"/>
</dbReference>
<dbReference type="Gramene" id="Bo1g141190.1">
    <property type="protein sequence ID" value="Bo1g141190.1"/>
    <property type="gene ID" value="Bo1g141190"/>
</dbReference>
<evidence type="ECO:0000256" key="1">
    <source>
        <dbReference type="SAM" id="MobiDB-lite"/>
    </source>
</evidence>
<dbReference type="Pfam" id="PF02893">
    <property type="entry name" value="GRAM"/>
    <property type="match status" value="1"/>
</dbReference>
<dbReference type="STRING" id="109376.A0A0D3AEI4"/>
<organism evidence="3 4">
    <name type="scientific">Brassica oleracea var. oleracea</name>
    <dbReference type="NCBI Taxonomy" id="109376"/>
    <lineage>
        <taxon>Eukaryota</taxon>
        <taxon>Viridiplantae</taxon>
        <taxon>Streptophyta</taxon>
        <taxon>Embryophyta</taxon>
        <taxon>Tracheophyta</taxon>
        <taxon>Spermatophyta</taxon>
        <taxon>Magnoliopsida</taxon>
        <taxon>eudicotyledons</taxon>
        <taxon>Gunneridae</taxon>
        <taxon>Pentapetalae</taxon>
        <taxon>rosids</taxon>
        <taxon>malvids</taxon>
        <taxon>Brassicales</taxon>
        <taxon>Brassicaceae</taxon>
        <taxon>Brassiceae</taxon>
        <taxon>Brassica</taxon>
    </lineage>
</organism>
<feature type="region of interest" description="Disordered" evidence="1">
    <location>
        <begin position="149"/>
        <end position="169"/>
    </location>
</feature>
<dbReference type="Proteomes" id="UP000032141">
    <property type="component" value="Chromosome C1"/>
</dbReference>
<dbReference type="AlphaFoldDB" id="A0A0D3AEI4"/>
<dbReference type="EnsemblPlants" id="Bo1g141190.1">
    <property type="protein sequence ID" value="Bo1g141190.1"/>
    <property type="gene ID" value="Bo1g141190"/>
</dbReference>
<keyword evidence="4" id="KW-1185">Reference proteome</keyword>
<dbReference type="InterPro" id="IPR004182">
    <property type="entry name" value="GRAM"/>
</dbReference>
<dbReference type="HOGENOM" id="CLU_1580692_0_0_1"/>
<reference evidence="3 4" key="1">
    <citation type="journal article" date="2014" name="Genome Biol.">
        <title>Transcriptome and methylome profiling reveals relics of genome dominance in the mesopolyploid Brassica oleracea.</title>
        <authorList>
            <person name="Parkin I.A."/>
            <person name="Koh C."/>
            <person name="Tang H."/>
            <person name="Robinson S.J."/>
            <person name="Kagale S."/>
            <person name="Clarke W.E."/>
            <person name="Town C.D."/>
            <person name="Nixon J."/>
            <person name="Krishnakumar V."/>
            <person name="Bidwell S.L."/>
            <person name="Denoeud F."/>
            <person name="Belcram H."/>
            <person name="Links M.G."/>
            <person name="Just J."/>
            <person name="Clarke C."/>
            <person name="Bender T."/>
            <person name="Huebert T."/>
            <person name="Mason A.S."/>
            <person name="Pires J.C."/>
            <person name="Barker G."/>
            <person name="Moore J."/>
            <person name="Walley P.G."/>
            <person name="Manoli S."/>
            <person name="Batley J."/>
            <person name="Edwards D."/>
            <person name="Nelson M.N."/>
            <person name="Wang X."/>
            <person name="Paterson A.H."/>
            <person name="King G."/>
            <person name="Bancroft I."/>
            <person name="Chalhoub B."/>
            <person name="Sharpe A.G."/>
        </authorList>
    </citation>
    <scope>NUCLEOTIDE SEQUENCE</scope>
    <source>
        <strain evidence="3 4">cv. TO1000</strain>
    </source>
</reference>
<feature type="domain" description="GRAM" evidence="2">
    <location>
        <begin position="42"/>
        <end position="120"/>
    </location>
</feature>
<dbReference type="InterPro" id="IPR011993">
    <property type="entry name" value="PH-like_dom_sf"/>
</dbReference>
<reference evidence="3" key="2">
    <citation type="submission" date="2015-03" db="UniProtKB">
        <authorList>
            <consortium name="EnsemblPlants"/>
        </authorList>
    </citation>
    <scope>IDENTIFICATION</scope>
</reference>
<dbReference type="PANTHER" id="PTHR46296:SF8">
    <property type="entry name" value="OS06G0297800 PROTEIN"/>
    <property type="match status" value="1"/>
</dbReference>
<dbReference type="Gene3D" id="2.30.29.30">
    <property type="entry name" value="Pleckstrin-homology domain (PH domain)/Phosphotyrosine-binding domain (PTB)"/>
    <property type="match status" value="1"/>
</dbReference>
<dbReference type="PANTHER" id="PTHR46296">
    <property type="entry name" value="BNAA05G37250D PROTEIN"/>
    <property type="match status" value="1"/>
</dbReference>
<name>A0A0D3AEI4_BRAOL</name>